<dbReference type="InterPro" id="IPR042070">
    <property type="entry name" value="PucR_C-HTH_sf"/>
</dbReference>
<evidence type="ECO:0000259" key="1">
    <source>
        <dbReference type="Pfam" id="PF13556"/>
    </source>
</evidence>
<name>A0ABN2FYU1_9MICO</name>
<comment type="caution">
    <text evidence="2">The sequence shown here is derived from an EMBL/GenBank/DDBJ whole genome shotgun (WGS) entry which is preliminary data.</text>
</comment>
<accession>A0ABN2FYU1</accession>
<reference evidence="2 3" key="1">
    <citation type="journal article" date="2019" name="Int. J. Syst. Evol. Microbiol.">
        <title>The Global Catalogue of Microorganisms (GCM) 10K type strain sequencing project: providing services to taxonomists for standard genome sequencing and annotation.</title>
        <authorList>
            <consortium name="The Broad Institute Genomics Platform"/>
            <consortium name="The Broad Institute Genome Sequencing Center for Infectious Disease"/>
            <person name="Wu L."/>
            <person name="Ma J."/>
        </authorList>
    </citation>
    <scope>NUCLEOTIDE SEQUENCE [LARGE SCALE GENOMIC DNA]</scope>
    <source>
        <strain evidence="2 3">JCM 15575</strain>
    </source>
</reference>
<dbReference type="InterPro" id="IPR025736">
    <property type="entry name" value="PucR_C-HTH_dom"/>
</dbReference>
<gene>
    <name evidence="2" type="ORF">GCM10009807_01780</name>
</gene>
<keyword evidence="3" id="KW-1185">Reference proteome</keyword>
<proteinExistence type="predicted"/>
<dbReference type="Proteomes" id="UP001500596">
    <property type="component" value="Unassembled WGS sequence"/>
</dbReference>
<evidence type="ECO:0000313" key="3">
    <source>
        <dbReference type="Proteomes" id="UP001500596"/>
    </source>
</evidence>
<feature type="domain" description="PucR C-terminal helix-turn-helix" evidence="1">
    <location>
        <begin position="267"/>
        <end position="315"/>
    </location>
</feature>
<protein>
    <submittedName>
        <fullName evidence="2">Helix-turn-helix domain-containing protein</fullName>
    </submittedName>
</protein>
<dbReference type="Pfam" id="PF13556">
    <property type="entry name" value="HTH_30"/>
    <property type="match status" value="1"/>
</dbReference>
<dbReference type="RefSeq" id="WP_344050648.1">
    <property type="nucleotide sequence ID" value="NZ_BAAAPK010000001.1"/>
</dbReference>
<dbReference type="EMBL" id="BAAAPK010000001">
    <property type="protein sequence ID" value="GAA1661724.1"/>
    <property type="molecule type" value="Genomic_DNA"/>
</dbReference>
<sequence length="327" mass="35013">MQELIGRLTELDPEATETLRVVTYFDALMAAGLGVEAIVRAAAAMAGVPAGARTPRRFARFTPDGRRLHADPAVQGNQAIESMEVQVWIERVGEARPNDAMLLERFAVAAVTASRRDSPTRSSVDVAIDPTRSAQERESALGRVGLAPGTMVRVLLTPAGVTDKLPISTTTLTSAGVLSVFVARDRETVEVSRCGVGVRVRADQLPTSLRTAELAFRLTDDDTPVVDAESLGILLTAAAELLEASPPPPDVTALAQLDDRQRDVLHALVGSESVRAAAASLHMHHSTMQARQQAFESQLGYDPRSPIGRTRYELARLVLRLRGTGAG</sequence>
<dbReference type="Gene3D" id="1.10.10.2840">
    <property type="entry name" value="PucR C-terminal helix-turn-helix domain"/>
    <property type="match status" value="1"/>
</dbReference>
<evidence type="ECO:0000313" key="2">
    <source>
        <dbReference type="EMBL" id="GAA1661724.1"/>
    </source>
</evidence>
<organism evidence="2 3">
    <name type="scientific">Microbacterium lacus</name>
    <dbReference type="NCBI Taxonomy" id="415217"/>
    <lineage>
        <taxon>Bacteria</taxon>
        <taxon>Bacillati</taxon>
        <taxon>Actinomycetota</taxon>
        <taxon>Actinomycetes</taxon>
        <taxon>Micrococcales</taxon>
        <taxon>Microbacteriaceae</taxon>
        <taxon>Microbacterium</taxon>
    </lineage>
</organism>